<evidence type="ECO:0000313" key="1">
    <source>
        <dbReference type="EMBL" id="KAK2717680.1"/>
    </source>
</evidence>
<comment type="caution">
    <text evidence="1">The sequence shown here is derived from an EMBL/GenBank/DDBJ whole genome shotgun (WGS) entry which is preliminary data.</text>
</comment>
<dbReference type="AlphaFoldDB" id="A0AA88HXK8"/>
<gene>
    <name evidence="1" type="ORF">QYM36_006451</name>
</gene>
<protein>
    <submittedName>
        <fullName evidence="1">Uncharacterized protein</fullName>
    </submittedName>
</protein>
<accession>A0AA88HXK8</accession>
<sequence length="107" mass="12189">MASSAVIQDIGANNLLHRWQHGFRSGRSVDANLLESYSYITKFLDTEEPPAEIILLDFSKAIVQACHKGIVVKLHALKLKEESSLWILDFLHLQLHHVELLLEVDLF</sequence>
<evidence type="ECO:0000313" key="2">
    <source>
        <dbReference type="Proteomes" id="UP001187531"/>
    </source>
</evidence>
<reference evidence="1" key="1">
    <citation type="submission" date="2023-07" db="EMBL/GenBank/DDBJ databases">
        <title>Chromosome-level genome assembly of Artemia franciscana.</title>
        <authorList>
            <person name="Jo E."/>
        </authorList>
    </citation>
    <scope>NUCLEOTIDE SEQUENCE</scope>
    <source>
        <tissue evidence="1">Whole body</tissue>
    </source>
</reference>
<dbReference type="Proteomes" id="UP001187531">
    <property type="component" value="Unassembled WGS sequence"/>
</dbReference>
<name>A0AA88HXK8_ARTSF</name>
<organism evidence="1 2">
    <name type="scientific">Artemia franciscana</name>
    <name type="common">Brine shrimp</name>
    <name type="synonym">Artemia sanfranciscana</name>
    <dbReference type="NCBI Taxonomy" id="6661"/>
    <lineage>
        <taxon>Eukaryota</taxon>
        <taxon>Metazoa</taxon>
        <taxon>Ecdysozoa</taxon>
        <taxon>Arthropoda</taxon>
        <taxon>Crustacea</taxon>
        <taxon>Branchiopoda</taxon>
        <taxon>Anostraca</taxon>
        <taxon>Artemiidae</taxon>
        <taxon>Artemia</taxon>
    </lineage>
</organism>
<dbReference type="EMBL" id="JAVRJZ010000010">
    <property type="protein sequence ID" value="KAK2717680.1"/>
    <property type="molecule type" value="Genomic_DNA"/>
</dbReference>
<keyword evidence="2" id="KW-1185">Reference proteome</keyword>
<proteinExistence type="predicted"/>